<dbReference type="InterPro" id="IPR011250">
    <property type="entry name" value="OMP/PagP_B-barrel"/>
</dbReference>
<evidence type="ECO:0000256" key="2">
    <source>
        <dbReference type="SAM" id="SignalP"/>
    </source>
</evidence>
<reference evidence="4 5" key="1">
    <citation type="submission" date="2017-06" db="EMBL/GenBank/DDBJ databases">
        <title>Raineya orbicola gen. nov., sp. nov. a slightly thermophilic bacterium of the phylum Bacteroidetes and the description of Raineyaceae fam. nov.</title>
        <authorList>
            <person name="Albuquerque L."/>
            <person name="Polonia A.R.M."/>
            <person name="Barroso C."/>
            <person name="Froufe H.J.C."/>
            <person name="Lage O."/>
            <person name="Lobo-Da-Cunha A."/>
            <person name="Egas C."/>
            <person name="Da Costa M.S."/>
        </authorList>
    </citation>
    <scope>NUCLEOTIDE SEQUENCE [LARGE SCALE GENOMIC DNA]</scope>
    <source>
        <strain evidence="4 5">SPSPC-11</strain>
    </source>
</reference>
<keyword evidence="1 2" id="KW-0732">Signal</keyword>
<feature type="chain" id="PRO_5014936897" evidence="2">
    <location>
        <begin position="25"/>
        <end position="233"/>
    </location>
</feature>
<dbReference type="EMBL" id="NKXO01000005">
    <property type="protein sequence ID" value="PKQ70516.1"/>
    <property type="molecule type" value="Genomic_DNA"/>
</dbReference>
<feature type="signal peptide" evidence="2">
    <location>
        <begin position="1"/>
        <end position="24"/>
    </location>
</feature>
<comment type="caution">
    <text evidence="4">The sequence shown here is derived from an EMBL/GenBank/DDBJ whole genome shotgun (WGS) entry which is preliminary data.</text>
</comment>
<organism evidence="4 5">
    <name type="scientific">Raineya orbicola</name>
    <dbReference type="NCBI Taxonomy" id="2016530"/>
    <lineage>
        <taxon>Bacteria</taxon>
        <taxon>Pseudomonadati</taxon>
        <taxon>Bacteroidota</taxon>
        <taxon>Cytophagia</taxon>
        <taxon>Cytophagales</taxon>
        <taxon>Raineyaceae</taxon>
        <taxon>Raineya</taxon>
    </lineage>
</organism>
<dbReference type="OrthoDB" id="945117at2"/>
<dbReference type="Proteomes" id="UP000233387">
    <property type="component" value="Unassembled WGS sequence"/>
</dbReference>
<evidence type="ECO:0000259" key="3">
    <source>
        <dbReference type="Pfam" id="PF13505"/>
    </source>
</evidence>
<evidence type="ECO:0000313" key="4">
    <source>
        <dbReference type="EMBL" id="PKQ70516.1"/>
    </source>
</evidence>
<protein>
    <submittedName>
        <fullName evidence="4">Outer membrane protein beta-barrel domain</fullName>
    </submittedName>
</protein>
<name>A0A2N3IJN4_9BACT</name>
<keyword evidence="5" id="KW-1185">Reference proteome</keyword>
<gene>
    <name evidence="4" type="ORF">Rain11_0436</name>
</gene>
<evidence type="ECO:0000256" key="1">
    <source>
        <dbReference type="ARBA" id="ARBA00022729"/>
    </source>
</evidence>
<feature type="domain" description="Outer membrane protein beta-barrel" evidence="3">
    <location>
        <begin position="10"/>
        <end position="216"/>
    </location>
</feature>
<dbReference type="RefSeq" id="WP_101357701.1">
    <property type="nucleotide sequence ID" value="NZ_NKXO01000005.1"/>
</dbReference>
<proteinExistence type="predicted"/>
<dbReference type="InterPro" id="IPR027385">
    <property type="entry name" value="Beta-barrel_OMP"/>
</dbReference>
<accession>A0A2N3IJN4</accession>
<sequence length="233" mass="24309">MLKKFSILASFVATFGVATSFAQTAQGTLYLGGGLGFTTSSNKVTTSRGGTTVSADGPKSTSFSIVPGVGYFIADKLAVGIDISFLNESEKEPYEGPGAQTGDYDKVSGNLISFTPYARKFFMLSDNFGFTGTFGVGVGFGSSKTESKRGSTTITNDGPKVTALEVGITPGLVFFPTNKVGLEANFGFVGFSSRTQKTTTGGGELKSTDTSIGFGANSIQPTFSLGFRYYLAK</sequence>
<dbReference type="Pfam" id="PF13505">
    <property type="entry name" value="OMP_b-brl"/>
    <property type="match status" value="1"/>
</dbReference>
<dbReference type="SUPFAM" id="SSF56925">
    <property type="entry name" value="OMPA-like"/>
    <property type="match status" value="1"/>
</dbReference>
<evidence type="ECO:0000313" key="5">
    <source>
        <dbReference type="Proteomes" id="UP000233387"/>
    </source>
</evidence>
<dbReference type="AlphaFoldDB" id="A0A2N3IJN4"/>